<dbReference type="InterPro" id="IPR001789">
    <property type="entry name" value="Sig_transdc_resp-reg_receiver"/>
</dbReference>
<evidence type="ECO:0008006" key="9">
    <source>
        <dbReference type="Google" id="ProtNLM"/>
    </source>
</evidence>
<dbReference type="OrthoDB" id="1974963at2"/>
<gene>
    <name evidence="7" type="ORF">VN24_03925</name>
</gene>
<accession>A0A0D5NEU8</accession>
<dbReference type="CDD" id="cd17536">
    <property type="entry name" value="REC_YesN-like"/>
    <property type="match status" value="1"/>
</dbReference>
<keyword evidence="2" id="KW-0238">DNA-binding</keyword>
<evidence type="ECO:0000259" key="6">
    <source>
        <dbReference type="PROSITE" id="PS50110"/>
    </source>
</evidence>
<proteinExistence type="predicted"/>
<dbReference type="SMART" id="SM00342">
    <property type="entry name" value="HTH_ARAC"/>
    <property type="match status" value="1"/>
</dbReference>
<reference evidence="8" key="2">
    <citation type="submission" date="2015-03" db="EMBL/GenBank/DDBJ databases">
        <title>Genome sequence of Paenibacillus beijingensis strain DSM 24997T.</title>
        <authorList>
            <person name="Kwak Y."/>
            <person name="Shin J.-H."/>
        </authorList>
    </citation>
    <scope>NUCLEOTIDE SEQUENCE [LARGE SCALE GENOMIC DNA]</scope>
    <source>
        <strain evidence="8">DSM 24997</strain>
    </source>
</reference>
<dbReference type="Pfam" id="PF12833">
    <property type="entry name" value="HTH_18"/>
    <property type="match status" value="1"/>
</dbReference>
<dbReference type="SMART" id="SM00448">
    <property type="entry name" value="REC"/>
    <property type="match status" value="1"/>
</dbReference>
<dbReference type="SUPFAM" id="SSF46689">
    <property type="entry name" value="Homeodomain-like"/>
    <property type="match status" value="2"/>
</dbReference>
<sequence length="430" mass="50447">MYNMLIVDDEKFAVEGIRKCNDWQMHGIDTVDVAYNADDARKIMLEKRIDILICDIEMPDEEGFSLVQWVNDRSPHTEWVFLSCHDEFAYAKRALHLGSFDYLLKPVDSEELAQVVGRMIHAIEEKEKQSRYNEMYQKYYSLWKKQQPLLAERFWQDLLSRRILPFGDFLERALKDAQIQLSPEDYVLPFLISIEDWKKPLQEREKEMMEYAVKKAAEELLLADHPGQAIIDKNGILFVIVYGSRTIQGASSTDRWVQAGRQFLEVCQNYFYCKASCYVGYFATFQDLPRLCLGLKEMERNNVAKSQSVLVFTAFEEKETDGLVRKSIQYMKENVEEDISREDVAAHVRLNPTYLSRLFKKETGNNLIDYLIEIKMDRAKLLLDSTDMTVSAIAQQVGYCNFSHFTRMFKKHCGVNPQQYRKQYARLSYR</sequence>
<name>A0A0D5NEU8_9BACL</name>
<evidence type="ECO:0000256" key="4">
    <source>
        <dbReference type="PROSITE-ProRule" id="PRU00169"/>
    </source>
</evidence>
<dbReference type="Gene3D" id="3.40.50.2300">
    <property type="match status" value="1"/>
</dbReference>
<organism evidence="7 8">
    <name type="scientific">Paenibacillus beijingensis</name>
    <dbReference type="NCBI Taxonomy" id="1126833"/>
    <lineage>
        <taxon>Bacteria</taxon>
        <taxon>Bacillati</taxon>
        <taxon>Bacillota</taxon>
        <taxon>Bacilli</taxon>
        <taxon>Bacillales</taxon>
        <taxon>Paenibacillaceae</taxon>
        <taxon>Paenibacillus</taxon>
    </lineage>
</organism>
<dbReference type="Pfam" id="PF00072">
    <property type="entry name" value="Response_reg"/>
    <property type="match status" value="1"/>
</dbReference>
<dbReference type="InterPro" id="IPR018062">
    <property type="entry name" value="HTH_AraC-typ_CS"/>
</dbReference>
<dbReference type="InterPro" id="IPR020449">
    <property type="entry name" value="Tscrpt_reg_AraC-type_HTH"/>
</dbReference>
<dbReference type="SUPFAM" id="SSF52172">
    <property type="entry name" value="CheY-like"/>
    <property type="match status" value="1"/>
</dbReference>
<dbReference type="PATRIC" id="fig|1126833.4.peg.853"/>
<dbReference type="InterPro" id="IPR009057">
    <property type="entry name" value="Homeodomain-like_sf"/>
</dbReference>
<dbReference type="PANTHER" id="PTHR43280:SF2">
    <property type="entry name" value="HTH-TYPE TRANSCRIPTIONAL REGULATOR EXSA"/>
    <property type="match status" value="1"/>
</dbReference>
<feature type="domain" description="Response regulatory" evidence="6">
    <location>
        <begin position="3"/>
        <end position="120"/>
    </location>
</feature>
<evidence type="ECO:0000313" key="7">
    <source>
        <dbReference type="EMBL" id="AJY73914.1"/>
    </source>
</evidence>
<dbReference type="Gene3D" id="1.10.10.60">
    <property type="entry name" value="Homeodomain-like"/>
    <property type="match status" value="2"/>
</dbReference>
<dbReference type="Proteomes" id="UP000032633">
    <property type="component" value="Chromosome"/>
</dbReference>
<keyword evidence="1" id="KW-0805">Transcription regulation</keyword>
<evidence type="ECO:0000313" key="8">
    <source>
        <dbReference type="Proteomes" id="UP000032633"/>
    </source>
</evidence>
<feature type="modified residue" description="4-aspartylphosphate" evidence="4">
    <location>
        <position position="55"/>
    </location>
</feature>
<evidence type="ECO:0000259" key="5">
    <source>
        <dbReference type="PROSITE" id="PS01124"/>
    </source>
</evidence>
<evidence type="ECO:0000256" key="1">
    <source>
        <dbReference type="ARBA" id="ARBA00023015"/>
    </source>
</evidence>
<keyword evidence="3" id="KW-0804">Transcription</keyword>
<keyword evidence="4" id="KW-0597">Phosphoprotein</keyword>
<dbReference type="PANTHER" id="PTHR43280">
    <property type="entry name" value="ARAC-FAMILY TRANSCRIPTIONAL REGULATOR"/>
    <property type="match status" value="1"/>
</dbReference>
<dbReference type="PROSITE" id="PS01124">
    <property type="entry name" value="HTH_ARAC_FAMILY_2"/>
    <property type="match status" value="1"/>
</dbReference>
<dbReference type="PROSITE" id="PS00041">
    <property type="entry name" value="HTH_ARAC_FAMILY_1"/>
    <property type="match status" value="1"/>
</dbReference>
<dbReference type="InterPro" id="IPR011006">
    <property type="entry name" value="CheY-like_superfamily"/>
</dbReference>
<dbReference type="GO" id="GO:0043565">
    <property type="term" value="F:sequence-specific DNA binding"/>
    <property type="evidence" value="ECO:0007669"/>
    <property type="project" value="InterPro"/>
</dbReference>
<dbReference type="STRING" id="1126833.VN24_03925"/>
<dbReference type="KEGG" id="pbj:VN24_03925"/>
<evidence type="ECO:0000256" key="3">
    <source>
        <dbReference type="ARBA" id="ARBA00023163"/>
    </source>
</evidence>
<dbReference type="AlphaFoldDB" id="A0A0D5NEU8"/>
<evidence type="ECO:0000256" key="2">
    <source>
        <dbReference type="ARBA" id="ARBA00023125"/>
    </source>
</evidence>
<dbReference type="GO" id="GO:0003700">
    <property type="term" value="F:DNA-binding transcription factor activity"/>
    <property type="evidence" value="ECO:0007669"/>
    <property type="project" value="InterPro"/>
</dbReference>
<keyword evidence="8" id="KW-1185">Reference proteome</keyword>
<dbReference type="PRINTS" id="PR00032">
    <property type="entry name" value="HTHARAC"/>
</dbReference>
<protein>
    <recommendedName>
        <fullName evidence="9">AraC family transcriptional regulator</fullName>
    </recommendedName>
</protein>
<reference evidence="7 8" key="1">
    <citation type="journal article" date="2015" name="J. Biotechnol.">
        <title>Complete genome sequence of Paenibacillus beijingensis 7188(T) (=DSM 24997(T)), a novel rhizobacterium from jujube garden soil.</title>
        <authorList>
            <person name="Kwak Y."/>
            <person name="Shin J.H."/>
        </authorList>
    </citation>
    <scope>NUCLEOTIDE SEQUENCE [LARGE SCALE GENOMIC DNA]</scope>
    <source>
        <strain evidence="7 8">DSM 24997</strain>
    </source>
</reference>
<dbReference type="EMBL" id="CP011058">
    <property type="protein sequence ID" value="AJY73914.1"/>
    <property type="molecule type" value="Genomic_DNA"/>
</dbReference>
<feature type="domain" description="HTH araC/xylS-type" evidence="5">
    <location>
        <begin position="325"/>
        <end position="423"/>
    </location>
</feature>
<dbReference type="PROSITE" id="PS50110">
    <property type="entry name" value="RESPONSE_REGULATORY"/>
    <property type="match status" value="1"/>
</dbReference>
<dbReference type="RefSeq" id="WP_045669349.1">
    <property type="nucleotide sequence ID" value="NZ_CP011058.1"/>
</dbReference>
<dbReference type="HOGENOM" id="CLU_000445_5_0_9"/>
<dbReference type="InterPro" id="IPR018060">
    <property type="entry name" value="HTH_AraC"/>
</dbReference>
<dbReference type="GO" id="GO:0000160">
    <property type="term" value="P:phosphorelay signal transduction system"/>
    <property type="evidence" value="ECO:0007669"/>
    <property type="project" value="InterPro"/>
</dbReference>